<dbReference type="GO" id="GO:0016757">
    <property type="term" value="F:glycosyltransferase activity"/>
    <property type="evidence" value="ECO:0007669"/>
    <property type="project" value="InterPro"/>
</dbReference>
<proteinExistence type="predicted"/>
<dbReference type="SUPFAM" id="SSF53756">
    <property type="entry name" value="UDP-Glycosyltransferase/glycogen phosphorylase"/>
    <property type="match status" value="1"/>
</dbReference>
<keyword evidence="4" id="KW-1185">Reference proteome</keyword>
<dbReference type="PANTHER" id="PTHR12526">
    <property type="entry name" value="GLYCOSYLTRANSFERASE"/>
    <property type="match status" value="1"/>
</dbReference>
<feature type="domain" description="Glycosyl transferase family 1" evidence="1">
    <location>
        <begin position="196"/>
        <end position="347"/>
    </location>
</feature>
<dbReference type="KEGG" id="hms:HMU06650"/>
<keyword evidence="3" id="KW-0808">Transferase</keyword>
<dbReference type="HOGENOM" id="CLU_009583_2_1_7"/>
<dbReference type="eggNOG" id="COG0438">
    <property type="taxonomic scope" value="Bacteria"/>
</dbReference>
<evidence type="ECO:0000259" key="2">
    <source>
        <dbReference type="Pfam" id="PF13439"/>
    </source>
</evidence>
<dbReference type="EMBL" id="FN555004">
    <property type="protein sequence ID" value="CBG39923.1"/>
    <property type="molecule type" value="Genomic_DNA"/>
</dbReference>
<sequence>MHQSAKIAKILEKVSWMKILQLGKFYPPHLGGIETVMQDICDGMNKRGILCDCLVSNKSLAYQENITPYGGRIFRTASLGILASTSITPQMIFKLREIIKNYDIIHLHYPDPIAVLALLLTPSDKIILTHYHSDIFKNRFYFGPFAPLQKAILKRSDLIITTSQKYINESPYLRDFAQKCIAIPIGVDMPKSDIDTSKNQNIICSVGRLVPIKGFESLIASAQFLPEDFEIHIAGGGDERYKAKLQNLIQSLQLEHRVFLVGPKKKEELLEFYAKSKYFVLPSLQESYGIVLVEALSFGLPCVSTKLKPSGSDFINQHQSTGLVIEPKDPKAIAKAILEIEKNYDFYSSNAKKRYLENFQLQTMIHAFEATYQKQYAKRSQTC</sequence>
<dbReference type="Proteomes" id="UP000001522">
    <property type="component" value="Chromosome"/>
</dbReference>
<protein>
    <submittedName>
        <fullName evidence="3">Putative glycosyltransferase</fullName>
    </submittedName>
</protein>
<dbReference type="InterPro" id="IPR028098">
    <property type="entry name" value="Glyco_trans_4-like_N"/>
</dbReference>
<dbReference type="STRING" id="679897.HMU06650"/>
<evidence type="ECO:0000313" key="4">
    <source>
        <dbReference type="Proteomes" id="UP000001522"/>
    </source>
</evidence>
<dbReference type="InterPro" id="IPR001296">
    <property type="entry name" value="Glyco_trans_1"/>
</dbReference>
<dbReference type="PANTHER" id="PTHR12526:SF627">
    <property type="entry name" value="D-RHAMNOSYLTRANSFERASE WBPZ"/>
    <property type="match status" value="1"/>
</dbReference>
<dbReference type="AlphaFoldDB" id="D3UHF1"/>
<accession>D3UHF1</accession>
<organism evidence="3 4">
    <name type="scientific">Helicobacter mustelae (strain ATCC 43772 / CCUG 25715 / CIP 103759 / LMG 18044 / NCTC 12198 / R85-136P)</name>
    <name type="common">Campylobacter mustelae</name>
    <dbReference type="NCBI Taxonomy" id="679897"/>
    <lineage>
        <taxon>Bacteria</taxon>
        <taxon>Pseudomonadati</taxon>
        <taxon>Campylobacterota</taxon>
        <taxon>Epsilonproteobacteria</taxon>
        <taxon>Campylobacterales</taxon>
        <taxon>Helicobacteraceae</taxon>
        <taxon>Helicobacter</taxon>
    </lineage>
</organism>
<evidence type="ECO:0000313" key="3">
    <source>
        <dbReference type="EMBL" id="CBG39923.1"/>
    </source>
</evidence>
<dbReference type="Gene3D" id="3.40.50.2000">
    <property type="entry name" value="Glycogen Phosphorylase B"/>
    <property type="match status" value="2"/>
</dbReference>
<evidence type="ECO:0000259" key="1">
    <source>
        <dbReference type="Pfam" id="PF00534"/>
    </source>
</evidence>
<gene>
    <name evidence="3" type="ordered locus">HMU06650</name>
</gene>
<dbReference type="CAZy" id="GT4">
    <property type="family name" value="Glycosyltransferase Family 4"/>
</dbReference>
<dbReference type="Pfam" id="PF00534">
    <property type="entry name" value="Glycos_transf_1"/>
    <property type="match status" value="1"/>
</dbReference>
<dbReference type="Pfam" id="PF13439">
    <property type="entry name" value="Glyco_transf_4"/>
    <property type="match status" value="1"/>
</dbReference>
<feature type="domain" description="Glycosyltransferase subfamily 4-like N-terminal" evidence="2">
    <location>
        <begin position="31"/>
        <end position="188"/>
    </location>
</feature>
<reference evidence="3 4" key="1">
    <citation type="journal article" date="2010" name="BMC Genomics">
        <title>Comparative genomics and proteomics of Helicobacter mustelae, an ulcerogenic and carcinogenic gastric pathogen.</title>
        <authorList>
            <person name="O'Toole P.W."/>
            <person name="Snelling W.J."/>
            <person name="Canchaya C."/>
            <person name="Forde B.M."/>
            <person name="Hardie K.R."/>
            <person name="Josenhans C."/>
            <person name="Graham R.L.J."/>
            <person name="McMullan G."/>
            <person name="Parkhill J."/>
            <person name="Belda E."/>
            <person name="Bentley S.D."/>
        </authorList>
    </citation>
    <scope>NUCLEOTIDE SEQUENCE [LARGE SCALE GENOMIC DNA]</scope>
    <source>
        <strain evidence="4">ATCC 43772 / LMG 18044 / NCTC 12198 / 12198</strain>
    </source>
</reference>
<name>D3UHF1_HELM1</name>